<organism evidence="4 5">
    <name type="scientific">Terribacillus saccharophilus</name>
    <dbReference type="NCBI Taxonomy" id="361277"/>
    <lineage>
        <taxon>Bacteria</taxon>
        <taxon>Bacillati</taxon>
        <taxon>Bacillota</taxon>
        <taxon>Bacilli</taxon>
        <taxon>Bacillales</taxon>
        <taxon>Bacillaceae</taxon>
        <taxon>Terribacillus</taxon>
    </lineage>
</organism>
<reference evidence="4 5" key="1">
    <citation type="submission" date="2017-07" db="EMBL/GenBank/DDBJ databases">
        <title>Isolation and whole genome analysis of endospore-forming bacteria from heroin.</title>
        <authorList>
            <person name="Kalinowski J."/>
            <person name="Ahrens B."/>
            <person name="Al-Dilaimi A."/>
            <person name="Winkler A."/>
            <person name="Wibberg D."/>
            <person name="Schleenbecker U."/>
            <person name="Ruckert C."/>
            <person name="Wolfel R."/>
            <person name="Grass G."/>
        </authorList>
    </citation>
    <scope>NUCLEOTIDE SEQUENCE [LARGE SCALE GENOMIC DNA]</scope>
    <source>
        <strain evidence="4 5">7517-1</strain>
    </source>
</reference>
<evidence type="ECO:0000313" key="4">
    <source>
        <dbReference type="EMBL" id="PAE00544.1"/>
    </source>
</evidence>
<evidence type="ECO:0000259" key="3">
    <source>
        <dbReference type="Pfam" id="PF10145"/>
    </source>
</evidence>
<keyword evidence="2" id="KW-0472">Membrane</keyword>
<feature type="transmembrane region" description="Helical" evidence="2">
    <location>
        <begin position="609"/>
        <end position="630"/>
    </location>
</feature>
<feature type="domain" description="Phage tail tape measure protein" evidence="3">
    <location>
        <begin position="83"/>
        <end position="282"/>
    </location>
</feature>
<dbReference type="InterPro" id="IPR010090">
    <property type="entry name" value="Phage_tape_meas"/>
</dbReference>
<dbReference type="PANTHER" id="PTHR37813">
    <property type="entry name" value="FELS-2 PROPHAGE PROTEIN"/>
    <property type="match status" value="1"/>
</dbReference>
<feature type="transmembrane region" description="Helical" evidence="2">
    <location>
        <begin position="459"/>
        <end position="485"/>
    </location>
</feature>
<keyword evidence="1" id="KW-1188">Viral release from host cell</keyword>
<sequence length="814" mass="83805">MALNISFKISAIDDFSKTMSNLESRTQRAFDTVGNIGAGFTAAGAGMAAGLGVAVKTAADFDTAMRKAGAIAGANVGQFADMREAALELGATTSKSASEVAVAMTELAAKGFDANEVIAAMPGVISAAEASGEDLALTSDTVASALNIWGLEASDATTVADVLAMSANKTAAGVEDLSYAFKYAGAPAAALGISMEETASAVGLMTNAGLDGSNAGTALRASLLALNNPAKAQQKIMDQLGFSVQDSSGNVKSLSEMIGDLTAATEGMSEADKVATISKLVGTEATSGFLALMDAGPDKINAMTQSLEDSAGASAETAAQMKAGIGGTLENLQGAFETLAISIGTALIPAISWIATAMAGLANWFNALPTPVQNMIAIMAALAAAFLLLGGPLLILIGQLPGLVIAFSAVAGAIGIATSSLVAIVAIIAAVVAAVALIGVALVLAYNKVEWFRNMVNAAWAWIQMAWTTALNAIRTAVVTVLAFVSQYIAQILAYAQQLWATHGAAITANVMSIYNSIKSFISTVINAVASFIQAVLAKIQAFWSENGTTIMAVVRATFQFISTTIQSIMQLVMGIIKTGLGVIKGIFQVVMPLVSGLVKVAFATIQTIVMSVIDIISGIIQAFSAMFVGDWEGAFEAVKGIVTNVMENIVSTFEGIDLVQIGKDIINGLIDGISSMAGAVWDSVKSIGSGIKDSFTGFFDINSPSRVMNKDVGRWITLGIPEGMEGSMRTAISSAKKVSGSILDAATSDVGGARGRYTASSRQVAAVAQPAGPTINMPISYHGTSSREEVDRMVSAVQRELDRAYRAEKSRKN</sequence>
<accession>A0ABX4H091</accession>
<evidence type="ECO:0000256" key="1">
    <source>
        <dbReference type="ARBA" id="ARBA00022612"/>
    </source>
</evidence>
<keyword evidence="5" id="KW-1185">Reference proteome</keyword>
<evidence type="ECO:0000256" key="2">
    <source>
        <dbReference type="SAM" id="Phobius"/>
    </source>
</evidence>
<feature type="transmembrane region" description="Helical" evidence="2">
    <location>
        <begin position="521"/>
        <end position="544"/>
    </location>
</feature>
<protein>
    <submittedName>
        <fullName evidence="4">Phage tail tape measure protein</fullName>
    </submittedName>
</protein>
<dbReference type="PANTHER" id="PTHR37813:SF1">
    <property type="entry name" value="FELS-2 PROPHAGE PROTEIN"/>
    <property type="match status" value="1"/>
</dbReference>
<dbReference type="RefSeq" id="WP_095218457.1">
    <property type="nucleotide sequence ID" value="NZ_NPBJ01000013.1"/>
</dbReference>
<evidence type="ECO:0000313" key="5">
    <source>
        <dbReference type="Proteomes" id="UP000216852"/>
    </source>
</evidence>
<dbReference type="NCBIfam" id="TIGR01760">
    <property type="entry name" value="tape_meas_TP901"/>
    <property type="match status" value="1"/>
</dbReference>
<gene>
    <name evidence="4" type="ORF">CHH48_07190</name>
</gene>
<comment type="caution">
    <text evidence="4">The sequence shown here is derived from an EMBL/GenBank/DDBJ whole genome shotgun (WGS) entry which is preliminary data.</text>
</comment>
<feature type="transmembrane region" description="Helical" evidence="2">
    <location>
        <begin position="376"/>
        <end position="397"/>
    </location>
</feature>
<dbReference type="Proteomes" id="UP000216852">
    <property type="component" value="Unassembled WGS sequence"/>
</dbReference>
<feature type="transmembrane region" description="Helical" evidence="2">
    <location>
        <begin position="427"/>
        <end position="447"/>
    </location>
</feature>
<feature type="transmembrane region" description="Helical" evidence="2">
    <location>
        <begin position="339"/>
        <end position="364"/>
    </location>
</feature>
<keyword evidence="2" id="KW-0812">Transmembrane</keyword>
<feature type="transmembrane region" description="Helical" evidence="2">
    <location>
        <begin position="403"/>
        <end position="422"/>
    </location>
</feature>
<name>A0ABX4H091_9BACI</name>
<keyword evidence="2" id="KW-1133">Transmembrane helix</keyword>
<dbReference type="Pfam" id="PF10145">
    <property type="entry name" value="PhageMin_Tail"/>
    <property type="match status" value="1"/>
</dbReference>
<proteinExistence type="predicted"/>
<dbReference type="EMBL" id="NPBJ01000013">
    <property type="protein sequence ID" value="PAE00544.1"/>
    <property type="molecule type" value="Genomic_DNA"/>
</dbReference>